<evidence type="ECO:0000259" key="7">
    <source>
        <dbReference type="PROSITE" id="PS50923"/>
    </source>
</evidence>
<feature type="domain" description="Sushi" evidence="7">
    <location>
        <begin position="831"/>
        <end position="889"/>
    </location>
</feature>
<dbReference type="PROSITE" id="PS50923">
    <property type="entry name" value="SUSHI"/>
    <property type="match status" value="2"/>
</dbReference>
<dbReference type="InterPro" id="IPR000436">
    <property type="entry name" value="Sushi_SCR_CCP_dom"/>
</dbReference>
<evidence type="ECO:0000256" key="4">
    <source>
        <dbReference type="ARBA" id="ARBA00023157"/>
    </source>
</evidence>
<dbReference type="Gene3D" id="2.10.70.10">
    <property type="entry name" value="Complement Module, domain 1"/>
    <property type="match status" value="2"/>
</dbReference>
<evidence type="ECO:0000256" key="2">
    <source>
        <dbReference type="ARBA" id="ARBA00022729"/>
    </source>
</evidence>
<dbReference type="NCBIfam" id="TIGR02232">
    <property type="entry name" value="myxo_disulf_rpt"/>
    <property type="match status" value="1"/>
</dbReference>
<evidence type="ECO:0000256" key="6">
    <source>
        <dbReference type="PROSITE-ProRule" id="PRU00302"/>
    </source>
</evidence>
<feature type="non-terminal residue" evidence="8">
    <location>
        <position position="1"/>
    </location>
</feature>
<keyword evidence="9" id="KW-1185">Reference proteome</keyword>
<accession>A0ABD0KLR4</accession>
<dbReference type="SUPFAM" id="SSF55486">
    <property type="entry name" value="Metalloproteases ('zincins'), catalytic domain"/>
    <property type="match status" value="1"/>
</dbReference>
<dbReference type="Pfam" id="PF00084">
    <property type="entry name" value="Sushi"/>
    <property type="match status" value="1"/>
</dbReference>
<evidence type="ECO:0000313" key="8">
    <source>
        <dbReference type="EMBL" id="KAK7488072.1"/>
    </source>
</evidence>
<evidence type="ECO:0000256" key="5">
    <source>
        <dbReference type="ARBA" id="ARBA00023180"/>
    </source>
</evidence>
<proteinExistence type="inferred from homology"/>
<dbReference type="InterPro" id="IPR011936">
    <property type="entry name" value="Myxo_disulph_rpt"/>
</dbReference>
<dbReference type="InterPro" id="IPR043543">
    <property type="entry name" value="PAPPA/PAPPA2"/>
</dbReference>
<dbReference type="PANTHER" id="PTHR46130">
    <property type="entry name" value="LAMGL DOMAIN-CONTAINING PROTEIN"/>
    <property type="match status" value="1"/>
</dbReference>
<feature type="domain" description="Sushi" evidence="7">
    <location>
        <begin position="942"/>
        <end position="997"/>
    </location>
</feature>
<comment type="similarity">
    <text evidence="1">Belongs to the peptidase M43B family.</text>
</comment>
<keyword evidence="6" id="KW-0768">Sushi</keyword>
<keyword evidence="2" id="KW-0732">Signal</keyword>
<dbReference type="SMART" id="SM00032">
    <property type="entry name" value="CCP"/>
    <property type="match status" value="3"/>
</dbReference>
<dbReference type="CDD" id="cd00033">
    <property type="entry name" value="CCP"/>
    <property type="match status" value="2"/>
</dbReference>
<sequence length="1151" mass="125965">RHLTTTFVGIDQLHSTSCGRPVSEVNSHLGGYDIRRVFGDIAKTLGSDKPGLGLFPVVLPEWYDSGYVAVDQFREMVGLRADTHLNVFFAAWTTDHLIGLATFPWEKHIYSVQGGTVVQPQTFGTDGQMDSLVHEIGHNFGLWHVHHGVSEVDCSDPCAETQASMELGDLCEDTSPTPQNVHCGDPGVAEDQCGVMASFRNTPFRNYMSYADDNCTEHFTGHQVARMHCYLDLAYQALRLSLKPSPVPLPPKVVAADTRSVSIAWVPPLGQGAGRLGTVCSLCDARGTLVQFASSATSPAPSGITHWAPVQAIGPPDAEPCVPSVKAWMPEVPHCSKKFCMLELALDTPVVADSLDKITVGLAIKIHVLTNDVIGFSITLWVTWNADGVRRIRLIYEDGSGTALKSTPAFCDLPFTARVTSPLRLHKVRVYTRTPFTAVDALRVVSRPQEPRCRSCEPIKYRVYRRPGMSGEYFRETTDTLFTDNEVLRNGRYLYWVEAVAGNKLSQPSPVLNYRHGEHFCGDGSVDSDQGEECDDGNLSPEDGCDVKCQMEATFHCKGSPSLCYRHDGDGECESFERQTSVLDCGFYTPPSFFDQWAHHAVANPDHQRPECPARIAAGAPERLTQGCGPIVDPKTAWFPCGSVFETANFWIEFYMPRAVVATEVIVHVAADGRTEADPVPKSLGVELIKEDNSTAVLTPSPVTLDCSQPQLSVHVVHDLTKPFYRAKGVRVTFQSFNISIAGVRMRSSHYLDPVTLASCGSHEVFNPHTGLCLTRNCTRAPCRPFMPSHGRAHCTGQAEGDIYKPESYNMEVACRGGQWSSPYPVGCLPVDCNRPTIPHAVMACLYGTTYGHNCTFKCRPPATLHGADNWLVCEEDGLWSTPRASCMVTCPPPLHVQHAGRPKRRCRSGSQAVGTRCKFRRVFRLTCDSDGSWAGEHCERVSCPKFDPVFSGMVTCSDGVSVNSRCSLTCPGGQDVQTVTCNANGQWSSALWRCESFADVSCPFPASGGDIAFRCSHHLTVGSRCSVTCNPPTDEPIYVTSAAPAGSGGGVQGEVVRSITCTGTATWFPPLKNLTCVEKCDTEFVGDKWCDARNNRQYCDWDGGDCCQSTLGEKVKPFPDTCRAACTCKDPGAIENRSNRKKDDRRRKNG</sequence>
<evidence type="ECO:0000313" key="9">
    <source>
        <dbReference type="Proteomes" id="UP001519460"/>
    </source>
</evidence>
<gene>
    <name evidence="8" type="ORF">BaRGS_00020663</name>
</gene>
<dbReference type="InterPro" id="IPR035976">
    <property type="entry name" value="Sushi/SCR/CCP_sf"/>
</dbReference>
<protein>
    <recommendedName>
        <fullName evidence="7">Sushi domain-containing protein</fullName>
    </recommendedName>
</protein>
<dbReference type="InterPro" id="IPR024079">
    <property type="entry name" value="MetalloPept_cat_dom_sf"/>
</dbReference>
<dbReference type="AlphaFoldDB" id="A0ABD0KLR4"/>
<dbReference type="PANTHER" id="PTHR46130:SF3">
    <property type="entry name" value="CHROMOSOME UNDETERMINED SCAFFOLD_33, WHOLE GENOME SHOTGUN SEQUENCE"/>
    <property type="match status" value="1"/>
</dbReference>
<keyword evidence="5" id="KW-0325">Glycoprotein</keyword>
<dbReference type="Proteomes" id="UP001519460">
    <property type="component" value="Unassembled WGS sequence"/>
</dbReference>
<keyword evidence="4" id="KW-1015">Disulfide bond</keyword>
<dbReference type="InterPro" id="IPR000800">
    <property type="entry name" value="Notch_dom"/>
</dbReference>
<evidence type="ECO:0000256" key="3">
    <source>
        <dbReference type="ARBA" id="ARBA00022737"/>
    </source>
</evidence>
<dbReference type="Gene3D" id="3.40.390.10">
    <property type="entry name" value="Collagenase (Catalytic Domain)"/>
    <property type="match status" value="1"/>
</dbReference>
<evidence type="ECO:0000256" key="1">
    <source>
        <dbReference type="ARBA" id="ARBA00008721"/>
    </source>
</evidence>
<dbReference type="SMART" id="SM00004">
    <property type="entry name" value="NL"/>
    <property type="match status" value="1"/>
</dbReference>
<reference evidence="8 9" key="1">
    <citation type="journal article" date="2023" name="Sci. Data">
        <title>Genome assembly of the Korean intertidal mud-creeper Batillaria attramentaria.</title>
        <authorList>
            <person name="Patra A.K."/>
            <person name="Ho P.T."/>
            <person name="Jun S."/>
            <person name="Lee S.J."/>
            <person name="Kim Y."/>
            <person name="Won Y.J."/>
        </authorList>
    </citation>
    <scope>NUCLEOTIDE SEQUENCE [LARGE SCALE GENOMIC DNA]</scope>
    <source>
        <strain evidence="8">Wonlab-2016</strain>
    </source>
</reference>
<dbReference type="EMBL" id="JACVVK020000155">
    <property type="protein sequence ID" value="KAK7488072.1"/>
    <property type="molecule type" value="Genomic_DNA"/>
</dbReference>
<keyword evidence="3" id="KW-0677">Repeat</keyword>
<dbReference type="Pfam" id="PF25900">
    <property type="entry name" value="PAPPA"/>
    <property type="match status" value="2"/>
</dbReference>
<dbReference type="InterPro" id="IPR058897">
    <property type="entry name" value="PAPPA_SD_C"/>
</dbReference>
<dbReference type="SUPFAM" id="SSF57535">
    <property type="entry name" value="Complement control module/SCR domain"/>
    <property type="match status" value="2"/>
</dbReference>
<organism evidence="8 9">
    <name type="scientific">Batillaria attramentaria</name>
    <dbReference type="NCBI Taxonomy" id="370345"/>
    <lineage>
        <taxon>Eukaryota</taxon>
        <taxon>Metazoa</taxon>
        <taxon>Spiralia</taxon>
        <taxon>Lophotrochozoa</taxon>
        <taxon>Mollusca</taxon>
        <taxon>Gastropoda</taxon>
        <taxon>Caenogastropoda</taxon>
        <taxon>Sorbeoconcha</taxon>
        <taxon>Cerithioidea</taxon>
        <taxon>Batillariidae</taxon>
        <taxon>Batillaria</taxon>
    </lineage>
</organism>
<name>A0ABD0KLR4_9CAEN</name>
<comment type="caution">
    <text evidence="8">The sequence shown here is derived from an EMBL/GenBank/DDBJ whole genome shotgun (WGS) entry which is preliminary data.</text>
</comment>
<dbReference type="Pfam" id="PF05572">
    <property type="entry name" value="Peptidase_M43"/>
    <property type="match status" value="1"/>
</dbReference>
<dbReference type="InterPro" id="IPR008754">
    <property type="entry name" value="Peptidase_M43"/>
</dbReference>
<comment type="caution">
    <text evidence="6">Lacks conserved residue(s) required for the propagation of feature annotation.</text>
</comment>